<organism evidence="1 2">
    <name type="scientific">Vaccinium darrowii</name>
    <dbReference type="NCBI Taxonomy" id="229202"/>
    <lineage>
        <taxon>Eukaryota</taxon>
        <taxon>Viridiplantae</taxon>
        <taxon>Streptophyta</taxon>
        <taxon>Embryophyta</taxon>
        <taxon>Tracheophyta</taxon>
        <taxon>Spermatophyta</taxon>
        <taxon>Magnoliopsida</taxon>
        <taxon>eudicotyledons</taxon>
        <taxon>Gunneridae</taxon>
        <taxon>Pentapetalae</taxon>
        <taxon>asterids</taxon>
        <taxon>Ericales</taxon>
        <taxon>Ericaceae</taxon>
        <taxon>Vaccinioideae</taxon>
        <taxon>Vaccinieae</taxon>
        <taxon>Vaccinium</taxon>
    </lineage>
</organism>
<evidence type="ECO:0000313" key="2">
    <source>
        <dbReference type="Proteomes" id="UP000828048"/>
    </source>
</evidence>
<name>A0ACB7WWU4_9ERIC</name>
<reference evidence="1 2" key="1">
    <citation type="journal article" date="2021" name="Hortic Res">
        <title>High-quality reference genome and annotation aids understanding of berry development for evergreen blueberry (Vaccinium darrowii).</title>
        <authorList>
            <person name="Yu J."/>
            <person name="Hulse-Kemp A.M."/>
            <person name="Babiker E."/>
            <person name="Staton M."/>
        </authorList>
    </citation>
    <scope>NUCLEOTIDE SEQUENCE [LARGE SCALE GENOMIC DNA]</scope>
    <source>
        <strain evidence="2">cv. NJ 8807/NJ 8810</strain>
        <tissue evidence="1">Young leaf</tissue>
    </source>
</reference>
<dbReference type="Proteomes" id="UP000828048">
    <property type="component" value="Chromosome 2"/>
</dbReference>
<accession>A0ACB7WWU4</accession>
<protein>
    <submittedName>
        <fullName evidence="1">Uncharacterized protein</fullName>
    </submittedName>
</protein>
<comment type="caution">
    <text evidence="1">The sequence shown here is derived from an EMBL/GenBank/DDBJ whole genome shotgun (WGS) entry which is preliminary data.</text>
</comment>
<evidence type="ECO:0000313" key="1">
    <source>
        <dbReference type="EMBL" id="KAH7832864.1"/>
    </source>
</evidence>
<proteinExistence type="predicted"/>
<dbReference type="EMBL" id="CM037152">
    <property type="protein sequence ID" value="KAH7832864.1"/>
    <property type="molecule type" value="Genomic_DNA"/>
</dbReference>
<sequence length="473" mass="51087">MVYQSEYYFESEPYEYEDEDDDYPKQSPIRKILLVASIAAGVQYGWALQLSLLTPYIQLLGVPHKWAAFIWLCGPVSGLLVQPTVGYYSDRCTSQYGRRRPFIVGGALLITIAVILIGFAADLGHYVLGDRLDDKTKSAAVTVFVIGFWLLDIGNNTLQGPCRALLADLSGGDEATTRFANALFAFFMAIGNILGYAAGSYPGFYHILPFTKTEACDIYCANLKTSFLFSILILTTITAFAITSVSEDPIADPAREGKVAIIVEQGEEVETGFFKQLSLALQCLSKPMWILLFLTSLNWTGWFPFLLYDTDWMGKEVYGGNVAGNAEERKLYDLGVCAGSLGLIWYVVTLGITSLAIEPLVRILGGVKKVWGIGNFLLAICMGLTVLITAMAKNARSIATVTSIDGEPTQPPLAVKMASFLLFALLGIPQAMIVAMVSGPLDALFGGGNLPAFVMGGIAAAASGIFTIALLPT</sequence>
<gene>
    <name evidence="1" type="ORF">Vadar_000776</name>
</gene>
<keyword evidence="2" id="KW-1185">Reference proteome</keyword>